<dbReference type="AlphaFoldDB" id="A0A392RKB4"/>
<keyword evidence="1" id="KW-0723">Serine/threonine-protein kinase</keyword>
<dbReference type="EMBL" id="LXQA010240291">
    <property type="protein sequence ID" value="MCI37058.1"/>
    <property type="molecule type" value="Genomic_DNA"/>
</dbReference>
<keyword evidence="1" id="KW-0808">Transferase</keyword>
<dbReference type="PANTHER" id="PTHR32444:SF252">
    <property type="entry name" value="S-LOCUS GLYCOPROTEIN FAMILY PROTEIN"/>
    <property type="match status" value="1"/>
</dbReference>
<protein>
    <submittedName>
        <fullName evidence="1">Serine/threonine protein kinase</fullName>
    </submittedName>
</protein>
<evidence type="ECO:0000313" key="2">
    <source>
        <dbReference type="Proteomes" id="UP000265520"/>
    </source>
</evidence>
<keyword evidence="2" id="KW-1185">Reference proteome</keyword>
<name>A0A392RKB4_9FABA</name>
<comment type="caution">
    <text evidence="1">The sequence shown here is derived from an EMBL/GenBank/DDBJ whole genome shotgun (WGS) entry which is preliminary data.</text>
</comment>
<organism evidence="1 2">
    <name type="scientific">Trifolium medium</name>
    <dbReference type="NCBI Taxonomy" id="97028"/>
    <lineage>
        <taxon>Eukaryota</taxon>
        <taxon>Viridiplantae</taxon>
        <taxon>Streptophyta</taxon>
        <taxon>Embryophyta</taxon>
        <taxon>Tracheophyta</taxon>
        <taxon>Spermatophyta</taxon>
        <taxon>Magnoliopsida</taxon>
        <taxon>eudicotyledons</taxon>
        <taxon>Gunneridae</taxon>
        <taxon>Pentapetalae</taxon>
        <taxon>rosids</taxon>
        <taxon>fabids</taxon>
        <taxon>Fabales</taxon>
        <taxon>Fabaceae</taxon>
        <taxon>Papilionoideae</taxon>
        <taxon>50 kb inversion clade</taxon>
        <taxon>NPAAA clade</taxon>
        <taxon>Hologalegina</taxon>
        <taxon>IRL clade</taxon>
        <taxon>Trifolieae</taxon>
        <taxon>Trifolium</taxon>
    </lineage>
</organism>
<dbReference type="GO" id="GO:0004674">
    <property type="term" value="F:protein serine/threonine kinase activity"/>
    <property type="evidence" value="ECO:0007669"/>
    <property type="project" value="UniProtKB-KW"/>
</dbReference>
<accession>A0A392RKB4</accession>
<sequence length="85" mass="9785">MLSGMKMKSNLVTGPYRYLTSWRTPDDPSVGEFSYRIDTHGYPQLVTAQGKTILYRGGSWNGYHFTGVSWQRLHSLFNFSFLLTD</sequence>
<keyword evidence="1" id="KW-0418">Kinase</keyword>
<reference evidence="1 2" key="1">
    <citation type="journal article" date="2018" name="Front. Plant Sci.">
        <title>Red Clover (Trifolium pratense) and Zigzag Clover (T. medium) - A Picture of Genomic Similarities and Differences.</title>
        <authorList>
            <person name="Dluhosova J."/>
            <person name="Istvanek J."/>
            <person name="Nedelnik J."/>
            <person name="Repkova J."/>
        </authorList>
    </citation>
    <scope>NUCLEOTIDE SEQUENCE [LARGE SCALE GENOMIC DNA]</scope>
    <source>
        <strain evidence="2">cv. 10/8</strain>
        <tissue evidence="1">Leaf</tissue>
    </source>
</reference>
<feature type="non-terminal residue" evidence="1">
    <location>
        <position position="85"/>
    </location>
</feature>
<dbReference type="Proteomes" id="UP000265520">
    <property type="component" value="Unassembled WGS sequence"/>
</dbReference>
<proteinExistence type="predicted"/>
<dbReference type="PANTHER" id="PTHR32444">
    <property type="entry name" value="BULB-TYPE LECTIN DOMAIN-CONTAINING PROTEIN"/>
    <property type="match status" value="1"/>
</dbReference>
<evidence type="ECO:0000313" key="1">
    <source>
        <dbReference type="EMBL" id="MCI37058.1"/>
    </source>
</evidence>